<feature type="binding site" evidence="11">
    <location>
        <position position="366"/>
    </location>
    <ligand>
        <name>thiamine diphosphate</name>
        <dbReference type="ChEBI" id="CHEBI:58937"/>
    </ligand>
</feature>
<dbReference type="Pfam" id="PF02780">
    <property type="entry name" value="Transketolase_C"/>
    <property type="match status" value="1"/>
</dbReference>
<dbReference type="EC" id="2.2.1.7" evidence="11"/>
<dbReference type="SMART" id="SM00861">
    <property type="entry name" value="Transket_pyr"/>
    <property type="match status" value="1"/>
</dbReference>
<dbReference type="InterPro" id="IPR005477">
    <property type="entry name" value="Dxylulose-5-P_synthase"/>
</dbReference>
<organism evidence="13 14">
    <name type="scientific">Sphaerospermopsis reniformis</name>
    <dbReference type="NCBI Taxonomy" id="531300"/>
    <lineage>
        <taxon>Bacteria</taxon>
        <taxon>Bacillati</taxon>
        <taxon>Cyanobacteriota</taxon>
        <taxon>Cyanophyceae</taxon>
        <taxon>Nostocales</taxon>
        <taxon>Aphanizomenonaceae</taxon>
        <taxon>Sphaerospermopsis</taxon>
    </lineage>
</organism>
<dbReference type="AlphaFoldDB" id="A0A480A248"/>
<proteinExistence type="inferred from homology"/>
<evidence type="ECO:0000256" key="4">
    <source>
        <dbReference type="ARBA" id="ARBA00022679"/>
    </source>
</evidence>
<keyword evidence="8 11" id="KW-0786">Thiamine pyrophosphate</keyword>
<comment type="cofactor">
    <cofactor evidence="11">
        <name>Mg(2+)</name>
        <dbReference type="ChEBI" id="CHEBI:18420"/>
    </cofactor>
    <text evidence="11">Binds 1 Mg(2+) ion per subunit.</text>
</comment>
<keyword evidence="14" id="KW-1185">Reference proteome</keyword>
<dbReference type="SUPFAM" id="SSF52922">
    <property type="entry name" value="TK C-terminal domain-like"/>
    <property type="match status" value="1"/>
</dbReference>
<protein>
    <recommendedName>
        <fullName evidence="11">1-deoxy-D-xylulose-5-phosphate synthase</fullName>
        <ecNumber evidence="11">2.2.1.7</ecNumber>
    </recommendedName>
    <alternativeName>
        <fullName evidence="11">1-deoxyxylulose-5-phosphate synthase</fullName>
        <shortName evidence="11">DXP synthase</shortName>
        <shortName evidence="11">DXPS</shortName>
    </alternativeName>
</protein>
<evidence type="ECO:0000313" key="14">
    <source>
        <dbReference type="Proteomes" id="UP000300142"/>
    </source>
</evidence>
<comment type="caution">
    <text evidence="13">The sequence shown here is derived from an EMBL/GenBank/DDBJ whole genome shotgun (WGS) entry which is preliminary data.</text>
</comment>
<comment type="function">
    <text evidence="10 11">Catalyzes the acyloin condensation reaction between C atoms 2 and 3 of pyruvate and glyceraldehyde 3-phosphate to yield 1-deoxy-D-xylulose-5-phosphate (DXP).</text>
</comment>
<dbReference type="PANTHER" id="PTHR43322:SF5">
    <property type="entry name" value="1-DEOXY-D-XYLULOSE-5-PHOSPHATE SYNTHASE, CHLOROPLASTIC"/>
    <property type="match status" value="1"/>
</dbReference>
<dbReference type="GO" id="GO:0016114">
    <property type="term" value="P:terpenoid biosynthetic process"/>
    <property type="evidence" value="ECO:0007669"/>
    <property type="project" value="UniProtKB-UniRule"/>
</dbReference>
<evidence type="ECO:0000256" key="10">
    <source>
        <dbReference type="ARBA" id="ARBA00055605"/>
    </source>
</evidence>
<dbReference type="CDD" id="cd02007">
    <property type="entry name" value="TPP_DXS"/>
    <property type="match status" value="1"/>
</dbReference>
<dbReference type="PROSITE" id="PS00802">
    <property type="entry name" value="TRANSKETOLASE_2"/>
    <property type="match status" value="1"/>
</dbReference>
<feature type="binding site" evidence="11">
    <location>
        <position position="174"/>
    </location>
    <ligand>
        <name>Mg(2+)</name>
        <dbReference type="ChEBI" id="CHEBI:18420"/>
    </ligand>
</feature>
<dbReference type="EMBL" id="BJCE01000097">
    <property type="protein sequence ID" value="GCL37793.1"/>
    <property type="molecule type" value="Genomic_DNA"/>
</dbReference>
<dbReference type="GO" id="GO:0019288">
    <property type="term" value="P:isopentenyl diphosphate biosynthetic process, methylerythritol 4-phosphate pathway"/>
    <property type="evidence" value="ECO:0007669"/>
    <property type="project" value="TreeGrafter"/>
</dbReference>
<feature type="binding site" evidence="11">
    <location>
        <position position="283"/>
    </location>
    <ligand>
        <name>thiamine diphosphate</name>
        <dbReference type="ChEBI" id="CHEBI:58937"/>
    </ligand>
</feature>
<evidence type="ECO:0000256" key="3">
    <source>
        <dbReference type="ARBA" id="ARBA00011738"/>
    </source>
</evidence>
<dbReference type="PANTHER" id="PTHR43322">
    <property type="entry name" value="1-D-DEOXYXYLULOSE 5-PHOSPHATE SYNTHASE-RELATED"/>
    <property type="match status" value="1"/>
</dbReference>
<sequence length="631" mass="68420">MHLSEITHPNQLHGLSIRQLQQIAKQIRDKHLQTVAASGGHLGPGLGVVELTLGLYQTLDLDRDKVIWDVGHQAYPHKLITGRYHDFHTLRQKDGVAGYLKRCENQFDHFGAGHASTSISAALGMALARDLKGEKFKTVAVIGDGALTGGMALEAINHAGHLPKTNLLVVLNDNEMSISPNVGAIPRYLNKMRLSPPMQFLTDNIEEQFKNIPFVGDELERITEGMKRLAVSKVGAVFEELGFTYMGPVDGHNLEELIATFQQAHQMTGPVLVHVATVKGKGYEMAEKDQVGYHAQNPFNLTTGKAIPSSKPKPPAYAKVFSHTLVKLAEQNPKIVGITAAMATGTGLDKLQAKLPNQYIDVGIAEQHAVTLAAGLACEGMRPVAAIYSTFLQRAYDQIIHDVCIQNLPVFFCLDRAGIVGADGPTHQGMYDIAYLRCIPNMVLMAPKDEAELQRMTVTGIEYTDGPIAMRFPRGNGYGVPLMEEGWEALEIGKGEILRQGDDVLIVGYGTMVYPGMQAAEILSEHGIEATVINARFVKPLDTDLIVPLAKQIGRVVTLEEGCLMGGFGSAVAEALLDADVVVPVKRIGVPDILVDHATPDESKASLGLTSQQIADNILQAFFKKELAAVK</sequence>
<feature type="domain" description="Transketolase-like pyrimidine-binding" evidence="12">
    <location>
        <begin position="315"/>
        <end position="480"/>
    </location>
</feature>
<dbReference type="NCBIfam" id="TIGR00204">
    <property type="entry name" value="dxs"/>
    <property type="match status" value="1"/>
</dbReference>
<dbReference type="InterPro" id="IPR020826">
    <property type="entry name" value="Transketolase_BS"/>
</dbReference>
<feature type="binding site" evidence="11">
    <location>
        <position position="72"/>
    </location>
    <ligand>
        <name>thiamine diphosphate</name>
        <dbReference type="ChEBI" id="CHEBI:58937"/>
    </ligand>
</feature>
<dbReference type="Gene3D" id="3.40.50.970">
    <property type="match status" value="2"/>
</dbReference>
<feature type="binding site" evidence="11">
    <location>
        <begin position="113"/>
        <end position="115"/>
    </location>
    <ligand>
        <name>thiamine diphosphate</name>
        <dbReference type="ChEBI" id="CHEBI:58937"/>
    </ligand>
</feature>
<dbReference type="FunFam" id="3.40.50.970:FF:000005">
    <property type="entry name" value="1-deoxy-D-xylulose-5-phosphate synthase"/>
    <property type="match status" value="1"/>
</dbReference>
<evidence type="ECO:0000256" key="5">
    <source>
        <dbReference type="ARBA" id="ARBA00022723"/>
    </source>
</evidence>
<comment type="subunit">
    <text evidence="3 11">Homodimer.</text>
</comment>
<evidence type="ECO:0000256" key="1">
    <source>
        <dbReference type="ARBA" id="ARBA00004980"/>
    </source>
</evidence>
<evidence type="ECO:0000256" key="8">
    <source>
        <dbReference type="ARBA" id="ARBA00023052"/>
    </source>
</evidence>
<comment type="catalytic activity">
    <reaction evidence="11">
        <text>D-glyceraldehyde 3-phosphate + pyruvate + H(+) = 1-deoxy-D-xylulose 5-phosphate + CO2</text>
        <dbReference type="Rhea" id="RHEA:12605"/>
        <dbReference type="ChEBI" id="CHEBI:15361"/>
        <dbReference type="ChEBI" id="CHEBI:15378"/>
        <dbReference type="ChEBI" id="CHEBI:16526"/>
        <dbReference type="ChEBI" id="CHEBI:57792"/>
        <dbReference type="ChEBI" id="CHEBI:59776"/>
        <dbReference type="EC" id="2.2.1.7"/>
    </reaction>
</comment>
<dbReference type="Pfam" id="PF02779">
    <property type="entry name" value="Transket_pyr"/>
    <property type="match status" value="1"/>
</dbReference>
<feature type="binding site" evidence="11">
    <location>
        <begin position="145"/>
        <end position="146"/>
    </location>
    <ligand>
        <name>thiamine diphosphate</name>
        <dbReference type="ChEBI" id="CHEBI:58937"/>
    </ligand>
</feature>
<evidence type="ECO:0000313" key="13">
    <source>
        <dbReference type="EMBL" id="GCL37793.1"/>
    </source>
</evidence>
<reference evidence="14" key="1">
    <citation type="submission" date="2019-02" db="EMBL/GenBank/DDBJ databases">
        <title>Draft genome sequence of Sphaerospermopsis reniformis NIES-1949.</title>
        <authorList>
            <person name="Yamaguchi H."/>
            <person name="Suzuki S."/>
            <person name="Kawachi M."/>
        </authorList>
    </citation>
    <scope>NUCLEOTIDE SEQUENCE [LARGE SCALE GENOMIC DNA]</scope>
    <source>
        <strain evidence="14">NIES-1949</strain>
    </source>
</reference>
<dbReference type="RefSeq" id="WP_137667870.1">
    <property type="nucleotide sequence ID" value="NZ_BJCE01000097.1"/>
</dbReference>
<dbReference type="InterPro" id="IPR049557">
    <property type="entry name" value="Transketolase_CS"/>
</dbReference>
<dbReference type="SUPFAM" id="SSF52518">
    <property type="entry name" value="Thiamin diphosphate-binding fold (THDP-binding)"/>
    <property type="match status" value="2"/>
</dbReference>
<dbReference type="InterPro" id="IPR033248">
    <property type="entry name" value="Transketolase_C"/>
</dbReference>
<feature type="binding site" evidence="11">
    <location>
        <position position="144"/>
    </location>
    <ligand>
        <name>Mg(2+)</name>
        <dbReference type="ChEBI" id="CHEBI:18420"/>
    </ligand>
</feature>
<evidence type="ECO:0000256" key="11">
    <source>
        <dbReference type="HAMAP-Rule" id="MF_00315"/>
    </source>
</evidence>
<accession>A0A480A248</accession>
<dbReference type="NCBIfam" id="NF003933">
    <property type="entry name" value="PRK05444.2-2"/>
    <property type="match status" value="1"/>
</dbReference>
<dbReference type="GO" id="GO:0009228">
    <property type="term" value="P:thiamine biosynthetic process"/>
    <property type="evidence" value="ECO:0007669"/>
    <property type="project" value="UniProtKB-UniRule"/>
</dbReference>
<evidence type="ECO:0000259" key="12">
    <source>
        <dbReference type="SMART" id="SM00861"/>
    </source>
</evidence>
<name>A0A480A248_9CYAN</name>
<comment type="similarity">
    <text evidence="2 11">Belongs to the transketolase family. DXPS subfamily.</text>
</comment>
<dbReference type="GO" id="GO:0030976">
    <property type="term" value="F:thiamine pyrophosphate binding"/>
    <property type="evidence" value="ECO:0007669"/>
    <property type="project" value="UniProtKB-UniRule"/>
</dbReference>
<dbReference type="PROSITE" id="PS00801">
    <property type="entry name" value="TRANSKETOLASE_1"/>
    <property type="match status" value="1"/>
</dbReference>
<keyword evidence="4 11" id="KW-0808">Transferase</keyword>
<dbReference type="InterPro" id="IPR005475">
    <property type="entry name" value="Transketolase-like_Pyr-bd"/>
</dbReference>
<keyword evidence="9 11" id="KW-0414">Isoprene biosynthesis</keyword>
<dbReference type="GO" id="GO:0008661">
    <property type="term" value="F:1-deoxy-D-xylulose-5-phosphate synthase activity"/>
    <property type="evidence" value="ECO:0007669"/>
    <property type="project" value="UniProtKB-UniRule"/>
</dbReference>
<dbReference type="InterPro" id="IPR009014">
    <property type="entry name" value="Transketo_C/PFOR_II"/>
</dbReference>
<evidence type="ECO:0000256" key="2">
    <source>
        <dbReference type="ARBA" id="ARBA00011081"/>
    </source>
</evidence>
<dbReference type="InterPro" id="IPR029061">
    <property type="entry name" value="THDP-binding"/>
</dbReference>
<evidence type="ECO:0000256" key="9">
    <source>
        <dbReference type="ARBA" id="ARBA00023229"/>
    </source>
</evidence>
<keyword evidence="5 11" id="KW-0479">Metal-binding</keyword>
<dbReference type="GO" id="GO:0005829">
    <property type="term" value="C:cytosol"/>
    <property type="evidence" value="ECO:0007669"/>
    <property type="project" value="TreeGrafter"/>
</dbReference>
<dbReference type="Pfam" id="PF13292">
    <property type="entry name" value="DXP_synthase_N"/>
    <property type="match status" value="1"/>
</dbReference>
<gene>
    <name evidence="11" type="primary">dxs</name>
    <name evidence="13" type="ORF">SR1949_29050</name>
</gene>
<keyword evidence="7 11" id="KW-0784">Thiamine biosynthesis</keyword>
<dbReference type="GO" id="GO:0000287">
    <property type="term" value="F:magnesium ion binding"/>
    <property type="evidence" value="ECO:0007669"/>
    <property type="project" value="UniProtKB-UniRule"/>
</dbReference>
<keyword evidence="6 11" id="KW-0460">Magnesium</keyword>
<comment type="pathway">
    <text evidence="1 11">Metabolic intermediate biosynthesis; 1-deoxy-D-xylulose 5-phosphate biosynthesis; 1-deoxy-D-xylulose 5-phosphate from D-glyceraldehyde 3-phosphate and pyruvate: step 1/1.</text>
</comment>
<evidence type="ECO:0000256" key="6">
    <source>
        <dbReference type="ARBA" id="ARBA00022842"/>
    </source>
</evidence>
<dbReference type="FunFam" id="3.40.50.920:FF:000002">
    <property type="entry name" value="1-deoxy-D-xylulose-5-phosphate synthase"/>
    <property type="match status" value="1"/>
</dbReference>
<feature type="binding site" evidence="11">
    <location>
        <position position="174"/>
    </location>
    <ligand>
        <name>thiamine diphosphate</name>
        <dbReference type="ChEBI" id="CHEBI:58937"/>
    </ligand>
</feature>
<dbReference type="Proteomes" id="UP000300142">
    <property type="component" value="Unassembled WGS sequence"/>
</dbReference>
<dbReference type="Gene3D" id="3.40.50.920">
    <property type="match status" value="1"/>
</dbReference>
<dbReference type="HAMAP" id="MF_00315">
    <property type="entry name" value="DXP_synth"/>
    <property type="match status" value="1"/>
</dbReference>
<dbReference type="UniPathway" id="UPA00064">
    <property type="reaction ID" value="UER00091"/>
</dbReference>
<dbReference type="CDD" id="cd07033">
    <property type="entry name" value="TPP_PYR_DXS_TK_like"/>
    <property type="match status" value="1"/>
</dbReference>
<comment type="cofactor">
    <cofactor evidence="11">
        <name>thiamine diphosphate</name>
        <dbReference type="ChEBI" id="CHEBI:58937"/>
    </cofactor>
    <text evidence="11">Binds 1 thiamine pyrophosphate per subunit.</text>
</comment>
<evidence type="ECO:0000256" key="7">
    <source>
        <dbReference type="ARBA" id="ARBA00022977"/>
    </source>
</evidence>